<dbReference type="EMBL" id="QRQE01000035">
    <property type="protein sequence ID" value="RHM72775.1"/>
    <property type="molecule type" value="Genomic_DNA"/>
</dbReference>
<gene>
    <name evidence="5" type="ORF">DWZ50_13255</name>
</gene>
<evidence type="ECO:0000259" key="4">
    <source>
        <dbReference type="PROSITE" id="PS51737"/>
    </source>
</evidence>
<sequence>MASNKMRCNMDEYDSENPSCQKDRVSRILKHFMNDYYARIVSKQLIQAHKTSREKGEFWGSRPPYGYRRSDESSKKLVPYQPEGDIVRKIFSLYAIEGKSTYEITRILNHLEIPTPAESYYRAKKYAKKRRKPIWLQSTVMGILRNPACIGALAYGKTKQALCENIPLRLIPKDNWEIIFGVMEPLIERSLYDMAQVQLKERWIHLKEHWERNPNKTKAANGPLLGKIFCAKCGKRLRRESVGKETRTYLTYSCPNAPQEYQGCSLSYLREDAVLEAIKAAFLYQVGLAESCMEKYGKTFYRQLCKELEDRAKRLSEKYRQYEDKKKTAFENYALGILDKDSYQEVKAIYEEEEKESKRELIEFQQYKEDILEKLRIRIEWGRQLLHHTKLEEITREIVENFIEGIYIYSKTELEIKFWFADIFEKGMEEEGLCYDARR</sequence>
<feature type="coiled-coil region" evidence="3">
    <location>
        <begin position="298"/>
        <end position="370"/>
    </location>
</feature>
<dbReference type="Proteomes" id="UP000285610">
    <property type="component" value="Unassembled WGS sequence"/>
</dbReference>
<protein>
    <recommendedName>
        <fullName evidence="4">Recombinase domain-containing protein</fullName>
    </recommendedName>
</protein>
<dbReference type="AlphaFoldDB" id="A0A415S786"/>
<dbReference type="InterPro" id="IPR038109">
    <property type="entry name" value="DNA_bind_recomb_sf"/>
</dbReference>
<reference evidence="5 6" key="1">
    <citation type="submission" date="2018-08" db="EMBL/GenBank/DDBJ databases">
        <title>A genome reference for cultivated species of the human gut microbiota.</title>
        <authorList>
            <person name="Zou Y."/>
            <person name="Xue W."/>
            <person name="Luo G."/>
        </authorList>
    </citation>
    <scope>NUCLEOTIDE SEQUENCE [LARGE SCALE GENOMIC DNA]</scope>
    <source>
        <strain evidence="5 6">AF33-12</strain>
    </source>
</reference>
<dbReference type="Pfam" id="PF13408">
    <property type="entry name" value="Zn_ribbon_recom"/>
    <property type="match status" value="1"/>
</dbReference>
<evidence type="ECO:0000313" key="6">
    <source>
        <dbReference type="Proteomes" id="UP000285610"/>
    </source>
</evidence>
<accession>A0A415S786</accession>
<evidence type="ECO:0000256" key="3">
    <source>
        <dbReference type="SAM" id="Coils"/>
    </source>
</evidence>
<dbReference type="InterPro" id="IPR050639">
    <property type="entry name" value="SSR_resolvase"/>
</dbReference>
<name>A0A415S786_MEDGN</name>
<keyword evidence="3" id="KW-0175">Coiled coil</keyword>
<evidence type="ECO:0000313" key="5">
    <source>
        <dbReference type="EMBL" id="RHM72775.1"/>
    </source>
</evidence>
<evidence type="ECO:0000256" key="1">
    <source>
        <dbReference type="ARBA" id="ARBA00023125"/>
    </source>
</evidence>
<feature type="domain" description="Recombinase" evidence="4">
    <location>
        <begin position="64"/>
        <end position="205"/>
    </location>
</feature>
<dbReference type="Gene3D" id="3.90.1750.20">
    <property type="entry name" value="Putative Large Serine Recombinase, Chain B, Domain 2"/>
    <property type="match status" value="1"/>
</dbReference>
<comment type="caution">
    <text evidence="5">The sequence shown here is derived from an EMBL/GenBank/DDBJ whole genome shotgun (WGS) entry which is preliminary data.</text>
</comment>
<organism evidence="5 6">
    <name type="scientific">Mediterraneibacter gnavus</name>
    <name type="common">Ruminococcus gnavus</name>
    <dbReference type="NCBI Taxonomy" id="33038"/>
    <lineage>
        <taxon>Bacteria</taxon>
        <taxon>Bacillati</taxon>
        <taxon>Bacillota</taxon>
        <taxon>Clostridia</taxon>
        <taxon>Lachnospirales</taxon>
        <taxon>Lachnospiraceae</taxon>
        <taxon>Mediterraneibacter</taxon>
    </lineage>
</organism>
<dbReference type="Pfam" id="PF07508">
    <property type="entry name" value="Recombinase"/>
    <property type="match status" value="1"/>
</dbReference>
<dbReference type="InterPro" id="IPR025827">
    <property type="entry name" value="Zn_ribbon_recom_dom"/>
</dbReference>
<dbReference type="InterPro" id="IPR011109">
    <property type="entry name" value="DNA_bind_recombinase_dom"/>
</dbReference>
<keyword evidence="2" id="KW-0233">DNA recombination</keyword>
<evidence type="ECO:0000256" key="2">
    <source>
        <dbReference type="ARBA" id="ARBA00023172"/>
    </source>
</evidence>
<dbReference type="PANTHER" id="PTHR30461:SF2">
    <property type="entry name" value="SERINE RECOMBINASE PINE-RELATED"/>
    <property type="match status" value="1"/>
</dbReference>
<proteinExistence type="predicted"/>
<dbReference type="GO" id="GO:0003677">
    <property type="term" value="F:DNA binding"/>
    <property type="evidence" value="ECO:0007669"/>
    <property type="project" value="UniProtKB-KW"/>
</dbReference>
<dbReference type="GO" id="GO:0000150">
    <property type="term" value="F:DNA strand exchange activity"/>
    <property type="evidence" value="ECO:0007669"/>
    <property type="project" value="InterPro"/>
</dbReference>
<dbReference type="PANTHER" id="PTHR30461">
    <property type="entry name" value="DNA-INVERTASE FROM LAMBDOID PROPHAGE"/>
    <property type="match status" value="1"/>
</dbReference>
<dbReference type="PROSITE" id="PS51737">
    <property type="entry name" value="RECOMBINASE_DNA_BIND"/>
    <property type="match status" value="1"/>
</dbReference>
<keyword evidence="1" id="KW-0238">DNA-binding</keyword>